<name>A0A8J6NVY7_9BACT</name>
<dbReference type="InterPro" id="IPR007428">
    <property type="entry name" value="MlaA"/>
</dbReference>
<dbReference type="PANTHER" id="PTHR30035:SF3">
    <property type="entry name" value="INTERMEMBRANE PHOSPHOLIPID TRANSPORT SYSTEM LIPOPROTEIN MLAA"/>
    <property type="match status" value="1"/>
</dbReference>
<organism evidence="4 5">
    <name type="scientific">Candidatus Desulfatibia vada</name>
    <dbReference type="NCBI Taxonomy" id="2841696"/>
    <lineage>
        <taxon>Bacteria</taxon>
        <taxon>Pseudomonadati</taxon>
        <taxon>Thermodesulfobacteriota</taxon>
        <taxon>Desulfobacteria</taxon>
        <taxon>Desulfobacterales</taxon>
        <taxon>Desulfobacterales incertae sedis</taxon>
        <taxon>Candidatus Desulfatibia</taxon>
    </lineage>
</organism>
<sequence length="264" mass="29471">MTAFLSAGCAHKPAASPQAVSPNLQLSQKGKVHAANPEPASADSGMQDLDDDFFGDEFDKEQSQIADPFSMWNRAMFHFNDKLYFWVLKPLARGYKAVTPDIFRTGVKNFFRNLTTPIRLVNCALQGKGEAFGIEFTRFVMNTTVGVLGLGSPADNDPRLIRPDEEDLGQTLGRYGIGNGFYIVWPVIGPSTLRDTVGRAGDWFLNPINYIDPQEASLAVWSFDKVNQTSYRIGDYESLKKAAIDPYVALRDVYIQFRTKKVLK</sequence>
<feature type="region of interest" description="Disordered" evidence="3">
    <location>
        <begin position="13"/>
        <end position="46"/>
    </location>
</feature>
<gene>
    <name evidence="4" type="ORF">H8D96_16975</name>
</gene>
<evidence type="ECO:0000313" key="5">
    <source>
        <dbReference type="Proteomes" id="UP000605201"/>
    </source>
</evidence>
<dbReference type="GO" id="GO:0120010">
    <property type="term" value="P:intermembrane phospholipid transfer"/>
    <property type="evidence" value="ECO:0007669"/>
    <property type="project" value="TreeGrafter"/>
</dbReference>
<accession>A0A8J6NVY7</accession>
<evidence type="ECO:0000256" key="2">
    <source>
        <dbReference type="ARBA" id="ARBA00022729"/>
    </source>
</evidence>
<proteinExistence type="inferred from homology"/>
<protein>
    <submittedName>
        <fullName evidence="4">VacJ family lipoprotein</fullName>
    </submittedName>
</protein>
<comment type="caution">
    <text evidence="4">The sequence shown here is derived from an EMBL/GenBank/DDBJ whole genome shotgun (WGS) entry which is preliminary data.</text>
</comment>
<evidence type="ECO:0000256" key="1">
    <source>
        <dbReference type="ARBA" id="ARBA00010634"/>
    </source>
</evidence>
<dbReference type="PANTHER" id="PTHR30035">
    <property type="entry name" value="LIPOPROTEIN VACJ-RELATED"/>
    <property type="match status" value="1"/>
</dbReference>
<comment type="similarity">
    <text evidence="1">Belongs to the MlaA family.</text>
</comment>
<dbReference type="Pfam" id="PF04333">
    <property type="entry name" value="MlaA"/>
    <property type="match status" value="1"/>
</dbReference>
<feature type="compositionally biased region" description="Polar residues" evidence="3">
    <location>
        <begin position="18"/>
        <end position="28"/>
    </location>
</feature>
<dbReference type="PRINTS" id="PR01805">
    <property type="entry name" value="VACJLIPOPROT"/>
</dbReference>
<dbReference type="EMBL" id="JACNIG010000311">
    <property type="protein sequence ID" value="MBC8433603.1"/>
    <property type="molecule type" value="Genomic_DNA"/>
</dbReference>
<reference evidence="4 5" key="1">
    <citation type="submission" date="2020-08" db="EMBL/GenBank/DDBJ databases">
        <title>Bridging the membrane lipid divide: bacteria of the FCB group superphylum have the potential to synthesize archaeal ether lipids.</title>
        <authorList>
            <person name="Villanueva L."/>
            <person name="Von Meijenfeldt F.A.B."/>
            <person name="Westbye A.B."/>
            <person name="Yadav S."/>
            <person name="Hopmans E.C."/>
            <person name="Dutilh B.E."/>
            <person name="Sinninghe Damste J.S."/>
        </authorList>
    </citation>
    <scope>NUCLEOTIDE SEQUENCE [LARGE SCALE GENOMIC DNA]</scope>
    <source>
        <strain evidence="4">NIOZ-UU17</strain>
    </source>
</reference>
<evidence type="ECO:0000313" key="4">
    <source>
        <dbReference type="EMBL" id="MBC8433603.1"/>
    </source>
</evidence>
<evidence type="ECO:0000256" key="3">
    <source>
        <dbReference type="SAM" id="MobiDB-lite"/>
    </source>
</evidence>
<dbReference type="Proteomes" id="UP000605201">
    <property type="component" value="Unassembled WGS sequence"/>
</dbReference>
<keyword evidence="4" id="KW-0449">Lipoprotein</keyword>
<keyword evidence="2" id="KW-0732">Signal</keyword>
<dbReference type="GO" id="GO:0016020">
    <property type="term" value="C:membrane"/>
    <property type="evidence" value="ECO:0007669"/>
    <property type="project" value="InterPro"/>
</dbReference>
<dbReference type="AlphaFoldDB" id="A0A8J6NVY7"/>